<dbReference type="EMBL" id="JAENII010000014">
    <property type="protein sequence ID" value="MBK1828540.1"/>
    <property type="molecule type" value="Genomic_DNA"/>
</dbReference>
<sequence>MRISFRLTSILILASSLLSSCLVKRTVTTGGQEVESGYAIKRPIKEAIDNSKKR</sequence>
<dbReference type="RefSeq" id="WP_200282206.1">
    <property type="nucleotide sequence ID" value="NZ_JAENII010000014.1"/>
</dbReference>
<protein>
    <recommendedName>
        <fullName evidence="3">Lipoprotein</fullName>
    </recommendedName>
</protein>
<proteinExistence type="predicted"/>
<gene>
    <name evidence="1" type="ORF">JIN81_16015</name>
</gene>
<evidence type="ECO:0000313" key="2">
    <source>
        <dbReference type="Proteomes" id="UP000658278"/>
    </source>
</evidence>
<comment type="caution">
    <text evidence="1">The sequence shown here is derived from an EMBL/GenBank/DDBJ whole genome shotgun (WGS) entry which is preliminary data.</text>
</comment>
<evidence type="ECO:0008006" key="3">
    <source>
        <dbReference type="Google" id="ProtNLM"/>
    </source>
</evidence>
<dbReference type="PROSITE" id="PS51257">
    <property type="entry name" value="PROKAR_LIPOPROTEIN"/>
    <property type="match status" value="1"/>
</dbReference>
<reference evidence="1" key="1">
    <citation type="submission" date="2021-01" db="EMBL/GenBank/DDBJ databases">
        <title>Modified the classification status of verrucomicrobia.</title>
        <authorList>
            <person name="Feng X."/>
        </authorList>
    </citation>
    <scope>NUCLEOTIDE SEQUENCE</scope>
    <source>
        <strain evidence="1">KCTC 22201</strain>
    </source>
</reference>
<organism evidence="1 2">
    <name type="scientific">Haloferula rosea</name>
    <dbReference type="NCBI Taxonomy" id="490093"/>
    <lineage>
        <taxon>Bacteria</taxon>
        <taxon>Pseudomonadati</taxon>
        <taxon>Verrucomicrobiota</taxon>
        <taxon>Verrucomicrobiia</taxon>
        <taxon>Verrucomicrobiales</taxon>
        <taxon>Verrucomicrobiaceae</taxon>
        <taxon>Haloferula</taxon>
    </lineage>
</organism>
<name>A0A934RHR4_9BACT</name>
<keyword evidence="2" id="KW-1185">Reference proteome</keyword>
<accession>A0A934RHR4</accession>
<evidence type="ECO:0000313" key="1">
    <source>
        <dbReference type="EMBL" id="MBK1828540.1"/>
    </source>
</evidence>
<dbReference type="Proteomes" id="UP000658278">
    <property type="component" value="Unassembled WGS sequence"/>
</dbReference>
<dbReference type="AlphaFoldDB" id="A0A934RHR4"/>